<organism evidence="1 2">
    <name type="scientific">Dioscorea alata</name>
    <name type="common">Purple yam</name>
    <dbReference type="NCBI Taxonomy" id="55571"/>
    <lineage>
        <taxon>Eukaryota</taxon>
        <taxon>Viridiplantae</taxon>
        <taxon>Streptophyta</taxon>
        <taxon>Embryophyta</taxon>
        <taxon>Tracheophyta</taxon>
        <taxon>Spermatophyta</taxon>
        <taxon>Magnoliopsida</taxon>
        <taxon>Liliopsida</taxon>
        <taxon>Dioscoreales</taxon>
        <taxon>Dioscoreaceae</taxon>
        <taxon>Dioscorea</taxon>
    </lineage>
</organism>
<gene>
    <name evidence="1" type="ORF">IHE45_07G057700</name>
</gene>
<sequence>FAFSHSVCWALLIDGSHHLPRGPSKLGTTWMPRQVCPQLGCLGATCVQRLDVSRDSAIHTKYHISLCSSSM</sequence>
<accession>A0ACB7VR12</accession>
<keyword evidence="2" id="KW-1185">Reference proteome</keyword>
<protein>
    <submittedName>
        <fullName evidence="1">Uncharacterized protein</fullName>
    </submittedName>
</protein>
<evidence type="ECO:0000313" key="1">
    <source>
        <dbReference type="EMBL" id="KAH7677066.1"/>
    </source>
</evidence>
<proteinExistence type="predicted"/>
<reference evidence="2" key="1">
    <citation type="journal article" date="2022" name="Nat. Commun.">
        <title>Chromosome evolution and the genetic basis of agronomically important traits in greater yam.</title>
        <authorList>
            <person name="Bredeson J.V."/>
            <person name="Lyons J.B."/>
            <person name="Oniyinde I.O."/>
            <person name="Okereke N.R."/>
            <person name="Kolade O."/>
            <person name="Nnabue I."/>
            <person name="Nwadili C.O."/>
            <person name="Hribova E."/>
            <person name="Parker M."/>
            <person name="Nwogha J."/>
            <person name="Shu S."/>
            <person name="Carlson J."/>
            <person name="Kariba R."/>
            <person name="Muthemba S."/>
            <person name="Knop K."/>
            <person name="Barton G.J."/>
            <person name="Sherwood A.V."/>
            <person name="Lopez-Montes A."/>
            <person name="Asiedu R."/>
            <person name="Jamnadass R."/>
            <person name="Muchugi A."/>
            <person name="Goodstein D."/>
            <person name="Egesi C.N."/>
            <person name="Featherston J."/>
            <person name="Asfaw A."/>
            <person name="Simpson G.G."/>
            <person name="Dolezel J."/>
            <person name="Hendre P.S."/>
            <person name="Van Deynze A."/>
            <person name="Kumar P.L."/>
            <person name="Obidiegwu J.E."/>
            <person name="Bhattacharjee R."/>
            <person name="Rokhsar D.S."/>
        </authorList>
    </citation>
    <scope>NUCLEOTIDE SEQUENCE [LARGE SCALE GENOMIC DNA]</scope>
    <source>
        <strain evidence="2">cv. TDa95/00328</strain>
    </source>
</reference>
<dbReference type="Proteomes" id="UP000827976">
    <property type="component" value="Chromosome 7"/>
</dbReference>
<dbReference type="EMBL" id="CM037017">
    <property type="protein sequence ID" value="KAH7677066.1"/>
    <property type="molecule type" value="Genomic_DNA"/>
</dbReference>
<comment type="caution">
    <text evidence="1">The sequence shown here is derived from an EMBL/GenBank/DDBJ whole genome shotgun (WGS) entry which is preliminary data.</text>
</comment>
<feature type="non-terminal residue" evidence="1">
    <location>
        <position position="1"/>
    </location>
</feature>
<evidence type="ECO:0000313" key="2">
    <source>
        <dbReference type="Proteomes" id="UP000827976"/>
    </source>
</evidence>
<name>A0ACB7VR12_DIOAL</name>